<keyword evidence="2" id="KW-1185">Reference proteome</keyword>
<comment type="caution">
    <text evidence="1">The sequence shown here is derived from an EMBL/GenBank/DDBJ whole genome shotgun (WGS) entry which is preliminary data.</text>
</comment>
<organism evidence="1 2">
    <name type="scientific">Fuscibacter oryzae</name>
    <dbReference type="NCBI Taxonomy" id="2803939"/>
    <lineage>
        <taxon>Bacteria</taxon>
        <taxon>Pseudomonadati</taxon>
        <taxon>Pseudomonadota</taxon>
        <taxon>Alphaproteobacteria</taxon>
        <taxon>Rhodobacterales</taxon>
        <taxon>Paracoccaceae</taxon>
        <taxon>Fuscibacter</taxon>
    </lineage>
</organism>
<evidence type="ECO:0000313" key="1">
    <source>
        <dbReference type="EMBL" id="MBL4928785.1"/>
    </source>
</evidence>
<dbReference type="RefSeq" id="WP_202661120.1">
    <property type="nucleotide sequence ID" value="NZ_JAESVP010000005.1"/>
</dbReference>
<reference evidence="1" key="1">
    <citation type="submission" date="2021-01" db="EMBL/GenBank/DDBJ databases">
        <title>Genome seq and assembly of Tabrizicola sp. KVB23.</title>
        <authorList>
            <person name="Chhetri G."/>
        </authorList>
    </citation>
    <scope>NUCLEOTIDE SEQUENCE</scope>
    <source>
        <strain evidence="1">KVB23</strain>
    </source>
</reference>
<protein>
    <submittedName>
        <fullName evidence="1">Uncharacterized protein</fullName>
    </submittedName>
</protein>
<accession>A0A8J7MPL7</accession>
<proteinExistence type="predicted"/>
<gene>
    <name evidence="1" type="ORF">JI744_11775</name>
</gene>
<dbReference type="EMBL" id="JAESVP010000005">
    <property type="protein sequence ID" value="MBL4928785.1"/>
    <property type="molecule type" value="Genomic_DNA"/>
</dbReference>
<dbReference type="AlphaFoldDB" id="A0A8J7MPL7"/>
<evidence type="ECO:0000313" key="2">
    <source>
        <dbReference type="Proteomes" id="UP000619033"/>
    </source>
</evidence>
<name>A0A8J7MPL7_9RHOB</name>
<sequence length="241" mass="24486">MLFASNGCTIEIGSTITLAGVDLTEASFSGQTWTNIAQVENLGSFGDTASEITFDSLSGNRTLRLKGTRNAGSLDLVCGIDAVDAGQIAAVAAERTVYDYAFRVTFTDPPPVKTSAVTITIAAPGVVSWNAHGLVAGTPVVFSTTGALPTGLTAGTTYYVSATGLTTNSFSVSATSGGAAITTSGTQSGTHTATTAPVASRRLFAAKVASVEETIDAANNVAKNKISLWINSNVVRVAPLG</sequence>
<dbReference type="Gene3D" id="4.10.410.40">
    <property type="match status" value="1"/>
</dbReference>
<dbReference type="Proteomes" id="UP000619033">
    <property type="component" value="Unassembled WGS sequence"/>
</dbReference>